<feature type="domain" description="HTH araC/xylS-type" evidence="4">
    <location>
        <begin position="248"/>
        <end position="346"/>
    </location>
</feature>
<evidence type="ECO:0000313" key="6">
    <source>
        <dbReference type="Proteomes" id="UP000070376"/>
    </source>
</evidence>
<dbReference type="Gene3D" id="2.60.120.280">
    <property type="entry name" value="Regulatory protein AraC"/>
    <property type="match status" value="1"/>
</dbReference>
<evidence type="ECO:0000256" key="2">
    <source>
        <dbReference type="ARBA" id="ARBA00023125"/>
    </source>
</evidence>
<dbReference type="Pfam" id="PF02311">
    <property type="entry name" value="AraC_binding"/>
    <property type="match status" value="1"/>
</dbReference>
<dbReference type="Proteomes" id="UP000070376">
    <property type="component" value="Unassembled WGS sequence"/>
</dbReference>
<keyword evidence="1" id="KW-0805">Transcription regulation</keyword>
<dbReference type="GO" id="GO:0043565">
    <property type="term" value="F:sequence-specific DNA binding"/>
    <property type="evidence" value="ECO:0007669"/>
    <property type="project" value="InterPro"/>
</dbReference>
<evidence type="ECO:0000313" key="5">
    <source>
        <dbReference type="EMBL" id="KWZ86494.1"/>
    </source>
</evidence>
<reference evidence="6" key="1">
    <citation type="submission" date="2016-01" db="EMBL/GenBank/DDBJ databases">
        <authorList>
            <person name="Mitreva M."/>
            <person name="Pepin K.H."/>
            <person name="Mihindukulasuriya K.A."/>
            <person name="Fulton R."/>
            <person name="Fronick C."/>
            <person name="O'Laughlin M."/>
            <person name="Miner T."/>
            <person name="Herter B."/>
            <person name="Rosa B.A."/>
            <person name="Cordes M."/>
            <person name="Tomlinson C."/>
            <person name="Wollam A."/>
            <person name="Palsikar V.B."/>
            <person name="Mardis E.R."/>
            <person name="Wilson R.K."/>
        </authorList>
    </citation>
    <scope>NUCLEOTIDE SEQUENCE [LARGE SCALE GENOMIC DNA]</scope>
    <source>
        <strain evidence="6">GED7749B</strain>
    </source>
</reference>
<dbReference type="SUPFAM" id="SSF46689">
    <property type="entry name" value="Homeodomain-like"/>
    <property type="match status" value="2"/>
</dbReference>
<dbReference type="InterPro" id="IPR037923">
    <property type="entry name" value="HTH-like"/>
</dbReference>
<dbReference type="EMBL" id="LRPN01000001">
    <property type="protein sequence ID" value="KWZ86494.1"/>
    <property type="molecule type" value="Genomic_DNA"/>
</dbReference>
<dbReference type="PANTHER" id="PTHR43280:SF2">
    <property type="entry name" value="HTH-TYPE TRANSCRIPTIONAL REGULATOR EXSA"/>
    <property type="match status" value="1"/>
</dbReference>
<keyword evidence="2" id="KW-0238">DNA-binding</keyword>
<evidence type="ECO:0000259" key="4">
    <source>
        <dbReference type="PROSITE" id="PS01124"/>
    </source>
</evidence>
<dbReference type="InterPro" id="IPR009057">
    <property type="entry name" value="Homeodomain-like_sf"/>
</dbReference>
<dbReference type="PROSITE" id="PS00041">
    <property type="entry name" value="HTH_ARAC_FAMILY_1"/>
    <property type="match status" value="1"/>
</dbReference>
<accession>A0A133L3T0</accession>
<proteinExistence type="predicted"/>
<dbReference type="SMART" id="SM00342">
    <property type="entry name" value="HTH_ARAC"/>
    <property type="match status" value="1"/>
</dbReference>
<dbReference type="GO" id="GO:0003700">
    <property type="term" value="F:DNA-binding transcription factor activity"/>
    <property type="evidence" value="ECO:0007669"/>
    <property type="project" value="InterPro"/>
</dbReference>
<sequence length="347" mass="41782">MNYLYIICFFYEALHLLKFNVYIPIVNVIKKDFMKHYWQTIVRSWQGREGYGIINLKRGSKMEQYWEKADYSWTDDSIRCFNTPSQRARQLFYYVQEIGHFKAMKPYFTERQHLKSYLLKYTFGGKGKLIYEGREYTLEKGDVFFIDCMNYQHYSTISDEPWEMDWIHFYGPNADAFYGEFMKNGSNVFHAKNGRISQIIDETMALVETRNAKAEFRISLLIHEMLNEVLIQKYDLAFEEENIPDYIIEAKKFLEDHFKEKITLQDLERVCRLNKYQLSKEFTHYIGIPPIEYLIHFRINTAKRLLRYSNKSVKEIALDVGIEDPPYFNRLFKRKTEMTPLAYRRNG</sequence>
<comment type="caution">
    <text evidence="5">The sequence shown here is derived from an EMBL/GenBank/DDBJ whole genome shotgun (WGS) entry which is preliminary data.</text>
</comment>
<dbReference type="AlphaFoldDB" id="A0A133L3T0"/>
<dbReference type="Gene3D" id="1.10.10.60">
    <property type="entry name" value="Homeodomain-like"/>
    <property type="match status" value="2"/>
</dbReference>
<evidence type="ECO:0000256" key="3">
    <source>
        <dbReference type="ARBA" id="ARBA00023163"/>
    </source>
</evidence>
<dbReference type="InterPro" id="IPR003313">
    <property type="entry name" value="AraC-bd"/>
</dbReference>
<dbReference type="SUPFAM" id="SSF51215">
    <property type="entry name" value="Regulatory protein AraC"/>
    <property type="match status" value="1"/>
</dbReference>
<name>A0A133L3T0_HEYCO</name>
<dbReference type="InterPro" id="IPR018060">
    <property type="entry name" value="HTH_AraC"/>
</dbReference>
<evidence type="ECO:0000256" key="1">
    <source>
        <dbReference type="ARBA" id="ARBA00023015"/>
    </source>
</evidence>
<protein>
    <submittedName>
        <fullName evidence="5">Transcriptional regulator, AraC family</fullName>
    </submittedName>
</protein>
<dbReference type="PROSITE" id="PS01124">
    <property type="entry name" value="HTH_ARAC_FAMILY_2"/>
    <property type="match status" value="1"/>
</dbReference>
<dbReference type="PATRIC" id="fig|1398.22.peg.18"/>
<dbReference type="PANTHER" id="PTHR43280">
    <property type="entry name" value="ARAC-FAMILY TRANSCRIPTIONAL REGULATOR"/>
    <property type="match status" value="1"/>
</dbReference>
<keyword evidence="3" id="KW-0804">Transcription</keyword>
<organism evidence="5 6">
    <name type="scientific">Heyndrickxia coagulans</name>
    <name type="common">Weizmannia coagulans</name>
    <dbReference type="NCBI Taxonomy" id="1398"/>
    <lineage>
        <taxon>Bacteria</taxon>
        <taxon>Bacillati</taxon>
        <taxon>Bacillota</taxon>
        <taxon>Bacilli</taxon>
        <taxon>Bacillales</taxon>
        <taxon>Bacillaceae</taxon>
        <taxon>Heyndrickxia</taxon>
    </lineage>
</organism>
<dbReference type="Pfam" id="PF12833">
    <property type="entry name" value="HTH_18"/>
    <property type="match status" value="1"/>
</dbReference>
<dbReference type="InterPro" id="IPR018062">
    <property type="entry name" value="HTH_AraC-typ_CS"/>
</dbReference>
<gene>
    <name evidence="5" type="ORF">HMPREF3213_00019</name>
</gene>